<gene>
    <name evidence="2" type="ORF">AB0D95_22340</name>
</gene>
<accession>A0ABV3EV09</accession>
<protein>
    <recommendedName>
        <fullName evidence="4">AG1 protein</fullName>
    </recommendedName>
</protein>
<feature type="region of interest" description="Disordered" evidence="1">
    <location>
        <begin position="147"/>
        <end position="168"/>
    </location>
</feature>
<reference evidence="2 3" key="1">
    <citation type="submission" date="2024-06" db="EMBL/GenBank/DDBJ databases">
        <title>The Natural Products Discovery Center: Release of the First 8490 Sequenced Strains for Exploring Actinobacteria Biosynthetic Diversity.</title>
        <authorList>
            <person name="Kalkreuter E."/>
            <person name="Kautsar S.A."/>
            <person name="Yang D."/>
            <person name="Bader C.D."/>
            <person name="Teijaro C.N."/>
            <person name="Fluegel L."/>
            <person name="Davis C.M."/>
            <person name="Simpson J.R."/>
            <person name="Lauterbach L."/>
            <person name="Steele A.D."/>
            <person name="Gui C."/>
            <person name="Meng S."/>
            <person name="Li G."/>
            <person name="Viehrig K."/>
            <person name="Ye F."/>
            <person name="Su P."/>
            <person name="Kiefer A.F."/>
            <person name="Nichols A."/>
            <person name="Cepeda A.J."/>
            <person name="Yan W."/>
            <person name="Fan B."/>
            <person name="Jiang Y."/>
            <person name="Adhikari A."/>
            <person name="Zheng C.-J."/>
            <person name="Schuster L."/>
            <person name="Cowan T.M."/>
            <person name="Smanski M.J."/>
            <person name="Chevrette M.G."/>
            <person name="De Carvalho L.P.S."/>
            <person name="Shen B."/>
        </authorList>
    </citation>
    <scope>NUCLEOTIDE SEQUENCE [LARGE SCALE GENOMIC DNA]</scope>
    <source>
        <strain evidence="2 3">NPDC048117</strain>
    </source>
</reference>
<evidence type="ECO:0000256" key="1">
    <source>
        <dbReference type="SAM" id="MobiDB-lite"/>
    </source>
</evidence>
<dbReference type="Proteomes" id="UP001551584">
    <property type="component" value="Unassembled WGS sequence"/>
</dbReference>
<evidence type="ECO:0000313" key="3">
    <source>
        <dbReference type="Proteomes" id="UP001551584"/>
    </source>
</evidence>
<evidence type="ECO:0000313" key="2">
    <source>
        <dbReference type="EMBL" id="MEU9579976.1"/>
    </source>
</evidence>
<name>A0ABV3EV09_9ACTN</name>
<evidence type="ECO:0008006" key="4">
    <source>
        <dbReference type="Google" id="ProtNLM"/>
    </source>
</evidence>
<organism evidence="2 3">
    <name type="scientific">Streptomyces chilikensis</name>
    <dbReference type="NCBI Taxonomy" id="1194079"/>
    <lineage>
        <taxon>Bacteria</taxon>
        <taxon>Bacillati</taxon>
        <taxon>Actinomycetota</taxon>
        <taxon>Actinomycetes</taxon>
        <taxon>Kitasatosporales</taxon>
        <taxon>Streptomycetaceae</taxon>
        <taxon>Streptomyces</taxon>
    </lineage>
</organism>
<sequence length="168" mass="18464">MAWDEWEQLKSEAAERSSGGMQLNRLPDDMGGGSGRPPSSTGYLEVHQKDLVAIGKEARTLYDQLWDKARLKDAVDGAAGDLTAQGFALGAGLSHVSLKWSTQLNSLLDACAHISNHMQVTRRIHDDDEAYIMRQMSSIASLDAGFDERVEPHEAPKPNPIYGDDKKK</sequence>
<proteinExistence type="predicted"/>
<dbReference type="EMBL" id="JBEZNA010000061">
    <property type="protein sequence ID" value="MEU9579976.1"/>
    <property type="molecule type" value="Genomic_DNA"/>
</dbReference>
<feature type="region of interest" description="Disordered" evidence="1">
    <location>
        <begin position="1"/>
        <end position="42"/>
    </location>
</feature>
<dbReference type="RefSeq" id="WP_359275329.1">
    <property type="nucleotide sequence ID" value="NZ_JBEZNA010000061.1"/>
</dbReference>
<keyword evidence="3" id="KW-1185">Reference proteome</keyword>
<feature type="compositionally biased region" description="Basic and acidic residues" evidence="1">
    <location>
        <begin position="147"/>
        <end position="156"/>
    </location>
</feature>
<comment type="caution">
    <text evidence="2">The sequence shown here is derived from an EMBL/GenBank/DDBJ whole genome shotgun (WGS) entry which is preliminary data.</text>
</comment>